<dbReference type="EMBL" id="BAQP01000197">
    <property type="protein sequence ID" value="GBQ26983.1"/>
    <property type="molecule type" value="Genomic_DNA"/>
</dbReference>
<dbReference type="InterPro" id="IPR009057">
    <property type="entry name" value="Homeodomain-like_sf"/>
</dbReference>
<dbReference type="SMART" id="SM00342">
    <property type="entry name" value="HTH_ARAC"/>
    <property type="match status" value="1"/>
</dbReference>
<evidence type="ECO:0000256" key="3">
    <source>
        <dbReference type="ARBA" id="ARBA00023163"/>
    </source>
</evidence>
<dbReference type="PANTHER" id="PTHR11019:SF199">
    <property type="entry name" value="HTH-TYPE TRANSCRIPTIONAL REGULATOR NIMR"/>
    <property type="match status" value="1"/>
</dbReference>
<dbReference type="PANTHER" id="PTHR11019">
    <property type="entry name" value="HTH-TYPE TRANSCRIPTIONAL REGULATOR NIMR"/>
    <property type="match status" value="1"/>
</dbReference>
<gene>
    <name evidence="5" type="ORF">AA12717_2523</name>
</gene>
<evidence type="ECO:0000259" key="4">
    <source>
        <dbReference type="PROSITE" id="PS01124"/>
    </source>
</evidence>
<comment type="caution">
    <text evidence="5">The sequence shown here is derived from an EMBL/GenBank/DDBJ whole genome shotgun (WGS) entry which is preliminary data.</text>
</comment>
<reference evidence="5" key="1">
    <citation type="submission" date="2013-04" db="EMBL/GenBank/DDBJ databases">
        <title>The genome sequencing project of 58 acetic acid bacteria.</title>
        <authorList>
            <person name="Okamoto-Kainuma A."/>
            <person name="Ishikawa M."/>
            <person name="Umino S."/>
            <person name="Koizumi Y."/>
            <person name="Shiwa Y."/>
            <person name="Yoshikawa H."/>
            <person name="Matsutani M."/>
            <person name="Matsushita K."/>
        </authorList>
    </citation>
    <scope>NUCLEOTIDE SEQUENCE</scope>
    <source>
        <strain evidence="5">DSM 12717</strain>
    </source>
</reference>
<keyword evidence="2" id="KW-0238">DNA-binding</keyword>
<feature type="domain" description="HTH araC/xylS-type" evidence="4">
    <location>
        <begin position="158"/>
        <end position="259"/>
    </location>
</feature>
<dbReference type="Proteomes" id="UP001060895">
    <property type="component" value="Unassembled WGS sequence"/>
</dbReference>
<protein>
    <submittedName>
        <fullName evidence="5">AraC family transcriptional regulator</fullName>
    </submittedName>
</protein>
<accession>A0ABQ0P8R6</accession>
<proteinExistence type="predicted"/>
<keyword evidence="6" id="KW-1185">Reference proteome</keyword>
<sequence>MTSQSTMESSVDCLPADCAILAQIDRGLSVASPMHSHSHGEIYVIQNGHLLSTSADARWLIPAGQAYWVPAGTLHGGSLSNVSGIRIHVSADMTKEFFPEAAVVFNATPLILALMERWGEEAEHGLPKRMLDSHRLAVLLDEMARSIAQPVILPIPTHQVMRQVMSDWSMECDERASLDELASRCRMSRRTFTRHFREETGLSPGVWMQTARLLRGYSLMASGASVTETAFMLGYDSATSFFNLCRRFTGMNPSDFARK</sequence>
<dbReference type="InterPro" id="IPR011051">
    <property type="entry name" value="RmlC_Cupin_sf"/>
</dbReference>
<organism evidence="5 6">
    <name type="scientific">Gluconacetobacter sacchari DSM 12717</name>
    <dbReference type="NCBI Taxonomy" id="1307940"/>
    <lineage>
        <taxon>Bacteria</taxon>
        <taxon>Pseudomonadati</taxon>
        <taxon>Pseudomonadota</taxon>
        <taxon>Alphaproteobacteria</taxon>
        <taxon>Acetobacterales</taxon>
        <taxon>Acetobacteraceae</taxon>
        <taxon>Gluconacetobacter</taxon>
    </lineage>
</organism>
<dbReference type="SUPFAM" id="SSF46689">
    <property type="entry name" value="Homeodomain-like"/>
    <property type="match status" value="2"/>
</dbReference>
<keyword evidence="1" id="KW-0805">Transcription regulation</keyword>
<name>A0ABQ0P8R6_9PROT</name>
<evidence type="ECO:0000313" key="5">
    <source>
        <dbReference type="EMBL" id="GBQ26983.1"/>
    </source>
</evidence>
<dbReference type="PROSITE" id="PS01124">
    <property type="entry name" value="HTH_ARAC_FAMILY_2"/>
    <property type="match status" value="1"/>
</dbReference>
<keyword evidence="3" id="KW-0804">Transcription</keyword>
<evidence type="ECO:0000256" key="1">
    <source>
        <dbReference type="ARBA" id="ARBA00023015"/>
    </source>
</evidence>
<dbReference type="Gene3D" id="2.60.120.10">
    <property type="entry name" value="Jelly Rolls"/>
    <property type="match status" value="1"/>
</dbReference>
<evidence type="ECO:0000313" key="6">
    <source>
        <dbReference type="Proteomes" id="UP001060895"/>
    </source>
</evidence>
<dbReference type="SUPFAM" id="SSF51182">
    <property type="entry name" value="RmlC-like cupins"/>
    <property type="match status" value="1"/>
</dbReference>
<dbReference type="Gene3D" id="1.10.10.60">
    <property type="entry name" value="Homeodomain-like"/>
    <property type="match status" value="1"/>
</dbReference>
<dbReference type="InterPro" id="IPR003313">
    <property type="entry name" value="AraC-bd"/>
</dbReference>
<dbReference type="Pfam" id="PF12833">
    <property type="entry name" value="HTH_18"/>
    <property type="match status" value="1"/>
</dbReference>
<dbReference type="Pfam" id="PF02311">
    <property type="entry name" value="AraC_binding"/>
    <property type="match status" value="1"/>
</dbReference>
<dbReference type="InterPro" id="IPR014710">
    <property type="entry name" value="RmlC-like_jellyroll"/>
</dbReference>
<dbReference type="InterPro" id="IPR018060">
    <property type="entry name" value="HTH_AraC"/>
</dbReference>
<evidence type="ECO:0000256" key="2">
    <source>
        <dbReference type="ARBA" id="ARBA00023125"/>
    </source>
</evidence>